<dbReference type="Proteomes" id="UP000183208">
    <property type="component" value="Unassembled WGS sequence"/>
</dbReference>
<evidence type="ECO:0000313" key="3">
    <source>
        <dbReference type="Proteomes" id="UP000183208"/>
    </source>
</evidence>
<accession>A0A1M7JLJ9</accession>
<dbReference type="EMBL" id="FNTI01000002">
    <property type="protein sequence ID" value="SEE77866.1"/>
    <property type="molecule type" value="Genomic_DNA"/>
</dbReference>
<dbReference type="InterPro" id="IPR009875">
    <property type="entry name" value="PilZ_domain"/>
</dbReference>
<reference evidence="2 3" key="1">
    <citation type="submission" date="2016-10" db="EMBL/GenBank/DDBJ databases">
        <authorList>
            <person name="de Groot N.N."/>
        </authorList>
    </citation>
    <scope>NUCLEOTIDE SEQUENCE [LARGE SCALE GENOMIC DNA]</scope>
    <source>
        <strain evidence="2 3">GAS522</strain>
    </source>
</reference>
<dbReference type="RefSeq" id="WP_433994248.1">
    <property type="nucleotide sequence ID" value="NZ_FNTI01000002.1"/>
</dbReference>
<dbReference type="AlphaFoldDB" id="A0A1M7JLJ9"/>
<dbReference type="Gene3D" id="2.40.10.220">
    <property type="entry name" value="predicted glycosyltransferase like domains"/>
    <property type="match status" value="1"/>
</dbReference>
<name>A0A1M7JLJ9_9BRAD</name>
<proteinExistence type="predicted"/>
<feature type="domain" description="PilZ" evidence="1">
    <location>
        <begin position="123"/>
        <end position="196"/>
    </location>
</feature>
<evidence type="ECO:0000259" key="1">
    <source>
        <dbReference type="Pfam" id="PF07238"/>
    </source>
</evidence>
<evidence type="ECO:0000313" key="2">
    <source>
        <dbReference type="EMBL" id="SEE77866.1"/>
    </source>
</evidence>
<dbReference type="Pfam" id="PF07238">
    <property type="entry name" value="PilZ"/>
    <property type="match status" value="1"/>
</dbReference>
<protein>
    <submittedName>
        <fullName evidence="2">PilZ domain-containing protein</fullName>
    </submittedName>
</protein>
<gene>
    <name evidence="2" type="ORF">SAMN05444171_8005</name>
</gene>
<organism evidence="2 3">
    <name type="scientific">Bradyrhizobium lablabi</name>
    <dbReference type="NCBI Taxonomy" id="722472"/>
    <lineage>
        <taxon>Bacteria</taxon>
        <taxon>Pseudomonadati</taxon>
        <taxon>Pseudomonadota</taxon>
        <taxon>Alphaproteobacteria</taxon>
        <taxon>Hyphomicrobiales</taxon>
        <taxon>Nitrobacteraceae</taxon>
        <taxon>Bradyrhizobium</taxon>
    </lineage>
</organism>
<sequence>MTDDDLETIGLRPAVVDGVRRDDDFEVLWRGLPIGRILKQPDNAHWWWGCNVYGQPATPGDRGPAINFKDCQVRFKLAWARIRPTLTEEAIAIAMQHAETLQPTQPGATEQAAQERLQVLENNRAAQRHRVLKSGSIEFNGGVIDCLVRNISETGAALEVASPLGIPETFNLVISGDSSRRCQIAWRRDKRIGVAFT</sequence>
<dbReference type="GO" id="GO:0035438">
    <property type="term" value="F:cyclic-di-GMP binding"/>
    <property type="evidence" value="ECO:0007669"/>
    <property type="project" value="InterPro"/>
</dbReference>
<dbReference type="SUPFAM" id="SSF141371">
    <property type="entry name" value="PilZ domain-like"/>
    <property type="match status" value="1"/>
</dbReference>